<accession>A0A7C4Z721</accession>
<dbReference type="PROSITE" id="PS50994">
    <property type="entry name" value="INTEGRASE"/>
    <property type="match status" value="1"/>
</dbReference>
<keyword evidence="1" id="KW-0175">Coiled coil</keyword>
<comment type="caution">
    <text evidence="4">The sequence shown here is derived from an EMBL/GenBank/DDBJ whole genome shotgun (WGS) entry which is preliminary data.</text>
</comment>
<dbReference type="AlphaFoldDB" id="A0A7C4Z721"/>
<evidence type="ECO:0000259" key="3">
    <source>
        <dbReference type="PROSITE" id="PS50994"/>
    </source>
</evidence>
<reference evidence="4" key="1">
    <citation type="journal article" date="2020" name="mSystems">
        <title>Genome- and Community-Level Interaction Insights into Carbon Utilization and Element Cycling Functions of Hydrothermarchaeota in Hydrothermal Sediment.</title>
        <authorList>
            <person name="Zhou Z."/>
            <person name="Liu Y."/>
            <person name="Xu W."/>
            <person name="Pan J."/>
            <person name="Luo Z.H."/>
            <person name="Li M."/>
        </authorList>
    </citation>
    <scope>NUCLEOTIDE SEQUENCE [LARGE SCALE GENOMIC DNA]</scope>
    <source>
        <strain evidence="4">HyVt-570</strain>
    </source>
</reference>
<dbReference type="SUPFAM" id="SSF53098">
    <property type="entry name" value="Ribonuclease H-like"/>
    <property type="match status" value="1"/>
</dbReference>
<sequence length="642" mass="71217">MWVARKSSHKPLSTTTPAMPILSANGPSVPPSFAAGLVLLSLRLLSGHDLPRPTASSVVDALGASRSRAYAARDRLAEELPALVRGPGRPVEEPAEAPDTSAITAETLDFVMRHPGCVHRGEQRTRYAASFRLFALEQTEAHPELDLPALAQAMSIPPGTLRDWQRGGNTAVDLREETNLAEARDPATEPRIAAVVAAFRSWDGDFLPFCEHVQLNLRIPFGVALIRRILEAEGVRIPRRRRGRSPDEEALRGQFETFFPGFQWVGDGTPLAIEIDGITYTFNLELMVDAHTGAVTGLSLREEEDGAAVVEALEDGVATTGAAPKALLLDNRPSNHTEEVAEALGEDTVKVAATPFRPQNKAHAEGAFGLFRQTVPKLRLSRLEPERLARDVLSLVVTTWARTLNHRPRRDRGGKSRAQLYDEAPPTDEQIAEARRALAERVRKQDGARKTRRARLDPDVCALLDEALKRLGLADPERRFRDAIARYPLDAIVAGIAVFEGKRKAGTLPDGVDARYLLGIVRNISDQDEGLAIAQELFDRRVELRDRALARLDQEREELEEQAEDTLHWLRELVTKAVAADRFIDRIFWLGAVADLINEQPETDHRRLFLIAARHIHAHHRIPKKDRNAATRRLAAMIRPIA</sequence>
<feature type="coiled-coil region" evidence="1">
    <location>
        <begin position="542"/>
        <end position="569"/>
    </location>
</feature>
<dbReference type="InterPro" id="IPR012337">
    <property type="entry name" value="RNaseH-like_sf"/>
</dbReference>
<dbReference type="InterPro" id="IPR001584">
    <property type="entry name" value="Integrase_cat-core"/>
</dbReference>
<organism evidence="4">
    <name type="scientific">Oceanithermus profundus</name>
    <dbReference type="NCBI Taxonomy" id="187137"/>
    <lineage>
        <taxon>Bacteria</taxon>
        <taxon>Thermotogati</taxon>
        <taxon>Deinococcota</taxon>
        <taxon>Deinococci</taxon>
        <taxon>Thermales</taxon>
        <taxon>Thermaceae</taxon>
        <taxon>Oceanithermus</taxon>
    </lineage>
</organism>
<dbReference type="GO" id="GO:0003676">
    <property type="term" value="F:nucleic acid binding"/>
    <property type="evidence" value="ECO:0007669"/>
    <property type="project" value="InterPro"/>
</dbReference>
<dbReference type="Proteomes" id="UP000885759">
    <property type="component" value="Unassembled WGS sequence"/>
</dbReference>
<protein>
    <submittedName>
        <fullName evidence="4">Transposase</fullName>
    </submittedName>
</protein>
<gene>
    <name evidence="4" type="ORF">ENK37_10380</name>
</gene>
<dbReference type="Gene3D" id="3.30.420.10">
    <property type="entry name" value="Ribonuclease H-like superfamily/Ribonuclease H"/>
    <property type="match status" value="1"/>
</dbReference>
<feature type="region of interest" description="Disordered" evidence="2">
    <location>
        <begin position="407"/>
        <end position="427"/>
    </location>
</feature>
<name>A0A7C4Z721_9DEIN</name>
<evidence type="ECO:0000313" key="4">
    <source>
        <dbReference type="EMBL" id="HGY10435.1"/>
    </source>
</evidence>
<dbReference type="InterPro" id="IPR036397">
    <property type="entry name" value="RNaseH_sf"/>
</dbReference>
<evidence type="ECO:0000256" key="1">
    <source>
        <dbReference type="SAM" id="Coils"/>
    </source>
</evidence>
<proteinExistence type="predicted"/>
<dbReference type="GO" id="GO:0015074">
    <property type="term" value="P:DNA integration"/>
    <property type="evidence" value="ECO:0007669"/>
    <property type="project" value="InterPro"/>
</dbReference>
<evidence type="ECO:0000256" key="2">
    <source>
        <dbReference type="SAM" id="MobiDB-lite"/>
    </source>
</evidence>
<dbReference type="EMBL" id="DRPZ01000260">
    <property type="protein sequence ID" value="HGY10435.1"/>
    <property type="molecule type" value="Genomic_DNA"/>
</dbReference>
<feature type="domain" description="Integrase catalytic" evidence="3">
    <location>
        <begin position="256"/>
        <end position="425"/>
    </location>
</feature>